<dbReference type="InterPro" id="IPR001969">
    <property type="entry name" value="Aspartic_peptidase_AS"/>
</dbReference>
<dbReference type="PROSITE" id="PS00141">
    <property type="entry name" value="ASP_PROTEASE"/>
    <property type="match status" value="1"/>
</dbReference>
<evidence type="ECO:0000259" key="3">
    <source>
        <dbReference type="PROSITE" id="PS50158"/>
    </source>
</evidence>
<dbReference type="InterPro" id="IPR005312">
    <property type="entry name" value="DUF1759"/>
</dbReference>
<feature type="region of interest" description="Disordered" evidence="2">
    <location>
        <begin position="774"/>
        <end position="853"/>
    </location>
</feature>
<dbReference type="PROSITE" id="PS50158">
    <property type="entry name" value="ZF_CCHC"/>
    <property type="match status" value="1"/>
</dbReference>
<feature type="domain" description="CCHC-type" evidence="3">
    <location>
        <begin position="370"/>
        <end position="383"/>
    </location>
</feature>
<dbReference type="GO" id="GO:0004190">
    <property type="term" value="F:aspartic-type endopeptidase activity"/>
    <property type="evidence" value="ECO:0007669"/>
    <property type="project" value="InterPro"/>
</dbReference>
<feature type="compositionally biased region" description="Low complexity" evidence="2">
    <location>
        <begin position="774"/>
        <end position="791"/>
    </location>
</feature>
<keyword evidence="5" id="KW-1185">Reference proteome</keyword>
<accession>A0AAV8VNL3</accession>
<keyword evidence="1" id="KW-0479">Metal-binding</keyword>
<comment type="caution">
    <text evidence="4">The sequence shown here is derived from an EMBL/GenBank/DDBJ whole genome shotgun (WGS) entry which is preliminary data.</text>
</comment>
<sequence>MLLNLTAIQSTGPKRANELDTLLQAEQRNASEIDVCLQLLQSKYEELLVMDNKIREELLAECGEEGLSAEITACDEYKHRLLQLRSKCSTVVDDIDSTSSSTFSRTRRKFKLPRIELKKFNDDIKDWLPFWAQFKKIHDDVDIDRSDKIAYLSQATVPGSRARRIVDSFPPVPENYKKIVDCLCSPFGREDLQIEVYVRELLRLVLNRASSGNCSVSVLYDEIESQLWSLETLGITSDKYAAMLYPLIESCLPENLIRVYQRFAGRFADSGGASVDGEDSIEKGRVDNEQKFALAAERFGINEPEIMAFDERISKSKKPVEAVSTAADLINCGFAKCVFCGGSHDNHSCFKAQKMNLDQKRDLLSRGKACFRCLKLGHSSRRCHSKVKYIVCGKSHVTLMCCELPINKGKKPQEEPVEGSTDQVLASQTNTPVFLETLRVNLVGKSATKQVRALVDTGSQNSYILQSTARKLGLESLKEERIVHALFGGRSTSEQRHNCYRVEVSGEEFNCSKEALDQSCLDPSLKTGPGARGNRYSDVKVTRNTASPTKYVTICKQIPHVTDGPWLEELKAMNIALTDVVDSGPIEILCGADVIGKLYTGCKHELNCGLFVIETLFGWTLMGRIPLKYPRCDAVMTVFSLFATEVKLTDLGEPSVLGITDPEENKPKQQKANETKEFFEETTRMEEAKMDPRRWEFSNCCSVTKTAPVLGLVWNDIMLLGSDNAKRINWPLGRITEVLPGKDDQTRLVRVQTTGGQLLRPIQRLYPLECIEASPQSSDATSSSPDTPSCSKGKTRIKGSDSAVVNDSRAPDAESGSAGERRDRVPNKPGDNVVIEKRTRRGRLIKLPSRFKE</sequence>
<name>A0AAV8VNL3_9CUCU</name>
<dbReference type="GO" id="GO:0008270">
    <property type="term" value="F:zinc ion binding"/>
    <property type="evidence" value="ECO:0007669"/>
    <property type="project" value="UniProtKB-KW"/>
</dbReference>
<dbReference type="InterPro" id="IPR040676">
    <property type="entry name" value="DUF5641"/>
</dbReference>
<dbReference type="GO" id="GO:0006508">
    <property type="term" value="P:proteolysis"/>
    <property type="evidence" value="ECO:0007669"/>
    <property type="project" value="InterPro"/>
</dbReference>
<gene>
    <name evidence="4" type="ORF">NQ315_012465</name>
</gene>
<keyword evidence="1" id="KW-0863">Zinc-finger</keyword>
<keyword evidence="1" id="KW-0862">Zinc</keyword>
<dbReference type="PANTHER" id="PTHR47331:SF5">
    <property type="entry name" value="RIBONUCLEASE H"/>
    <property type="match status" value="1"/>
</dbReference>
<dbReference type="PANTHER" id="PTHR47331">
    <property type="entry name" value="PHD-TYPE DOMAIN-CONTAINING PROTEIN"/>
    <property type="match status" value="1"/>
</dbReference>
<dbReference type="Pfam" id="PF18701">
    <property type="entry name" value="DUF5641"/>
    <property type="match status" value="1"/>
</dbReference>
<dbReference type="AlphaFoldDB" id="A0AAV8VNL3"/>
<dbReference type="Pfam" id="PF03564">
    <property type="entry name" value="DUF1759"/>
    <property type="match status" value="1"/>
</dbReference>
<dbReference type="InterPro" id="IPR021109">
    <property type="entry name" value="Peptidase_aspartic_dom_sf"/>
</dbReference>
<dbReference type="Gene3D" id="2.40.70.10">
    <property type="entry name" value="Acid Proteases"/>
    <property type="match status" value="1"/>
</dbReference>
<evidence type="ECO:0000256" key="2">
    <source>
        <dbReference type="SAM" id="MobiDB-lite"/>
    </source>
</evidence>
<evidence type="ECO:0000256" key="1">
    <source>
        <dbReference type="PROSITE-ProRule" id="PRU00047"/>
    </source>
</evidence>
<dbReference type="Proteomes" id="UP001159042">
    <property type="component" value="Unassembled WGS sequence"/>
</dbReference>
<reference evidence="4 5" key="1">
    <citation type="journal article" date="2023" name="Insect Mol. Biol.">
        <title>Genome sequencing provides insights into the evolution of gene families encoding plant cell wall-degrading enzymes in longhorned beetles.</title>
        <authorList>
            <person name="Shin N.R."/>
            <person name="Okamura Y."/>
            <person name="Kirsch R."/>
            <person name="Pauchet Y."/>
        </authorList>
    </citation>
    <scope>NUCLEOTIDE SEQUENCE [LARGE SCALE GENOMIC DNA]</scope>
    <source>
        <strain evidence="4">EAD_L_NR</strain>
    </source>
</reference>
<evidence type="ECO:0000313" key="4">
    <source>
        <dbReference type="EMBL" id="KAJ8915580.1"/>
    </source>
</evidence>
<evidence type="ECO:0000313" key="5">
    <source>
        <dbReference type="Proteomes" id="UP001159042"/>
    </source>
</evidence>
<organism evidence="4 5">
    <name type="scientific">Exocentrus adspersus</name>
    <dbReference type="NCBI Taxonomy" id="1586481"/>
    <lineage>
        <taxon>Eukaryota</taxon>
        <taxon>Metazoa</taxon>
        <taxon>Ecdysozoa</taxon>
        <taxon>Arthropoda</taxon>
        <taxon>Hexapoda</taxon>
        <taxon>Insecta</taxon>
        <taxon>Pterygota</taxon>
        <taxon>Neoptera</taxon>
        <taxon>Endopterygota</taxon>
        <taxon>Coleoptera</taxon>
        <taxon>Polyphaga</taxon>
        <taxon>Cucujiformia</taxon>
        <taxon>Chrysomeloidea</taxon>
        <taxon>Cerambycidae</taxon>
        <taxon>Lamiinae</taxon>
        <taxon>Acanthocinini</taxon>
        <taxon>Exocentrus</taxon>
    </lineage>
</organism>
<dbReference type="EMBL" id="JANEYG010000052">
    <property type="protein sequence ID" value="KAJ8915580.1"/>
    <property type="molecule type" value="Genomic_DNA"/>
</dbReference>
<proteinExistence type="predicted"/>
<dbReference type="Pfam" id="PF13650">
    <property type="entry name" value="Asp_protease_2"/>
    <property type="match status" value="1"/>
</dbReference>
<dbReference type="InterPro" id="IPR001878">
    <property type="entry name" value="Znf_CCHC"/>
</dbReference>
<dbReference type="GO" id="GO:0003676">
    <property type="term" value="F:nucleic acid binding"/>
    <property type="evidence" value="ECO:0007669"/>
    <property type="project" value="InterPro"/>
</dbReference>
<protein>
    <recommendedName>
        <fullName evidence="3">CCHC-type domain-containing protein</fullName>
    </recommendedName>
</protein>